<accession>A0A7Z0ECL8</accession>
<gene>
    <name evidence="1" type="ORF">HNR05_000994</name>
</gene>
<comment type="caution">
    <text evidence="1">The sequence shown here is derived from an EMBL/GenBank/DDBJ whole genome shotgun (WGS) entry which is preliminary data.</text>
</comment>
<proteinExistence type="predicted"/>
<reference evidence="1 2" key="1">
    <citation type="submission" date="2020-07" db="EMBL/GenBank/DDBJ databases">
        <title>Sequencing the genomes of 1000 actinobacteria strains.</title>
        <authorList>
            <person name="Klenk H.-P."/>
        </authorList>
    </citation>
    <scope>NUCLEOTIDE SEQUENCE [LARGE SCALE GENOMIC DNA]</scope>
    <source>
        <strain evidence="1 2">LI1</strain>
    </source>
</reference>
<keyword evidence="2" id="KW-1185">Reference proteome</keyword>
<organism evidence="1 2">
    <name type="scientific">Glaciibacter psychrotolerans</name>
    <dbReference type="NCBI Taxonomy" id="670054"/>
    <lineage>
        <taxon>Bacteria</taxon>
        <taxon>Bacillati</taxon>
        <taxon>Actinomycetota</taxon>
        <taxon>Actinomycetes</taxon>
        <taxon>Micrococcales</taxon>
        <taxon>Microbacteriaceae</taxon>
        <taxon>Glaciibacter</taxon>
    </lineage>
</organism>
<dbReference type="AlphaFoldDB" id="A0A7Z0ECL8"/>
<dbReference type="Proteomes" id="UP000537260">
    <property type="component" value="Unassembled WGS sequence"/>
</dbReference>
<dbReference type="EMBL" id="JACCFM010000001">
    <property type="protein sequence ID" value="NYJ19203.1"/>
    <property type="molecule type" value="Genomic_DNA"/>
</dbReference>
<sequence>MQGESQFDDEQVDMLIASSELDSEYGVYGEELAVAMSDDANPNNYKSGKRYVPHGPKINWAAKAVGDLQEQFYKENPDGSRAGHVWSVELKEFAAGAPEG</sequence>
<evidence type="ECO:0000313" key="1">
    <source>
        <dbReference type="EMBL" id="NYJ19203.1"/>
    </source>
</evidence>
<dbReference type="RefSeq" id="WP_179578003.1">
    <property type="nucleotide sequence ID" value="NZ_JACCFM010000001.1"/>
</dbReference>
<name>A0A7Z0ECL8_9MICO</name>
<evidence type="ECO:0000313" key="2">
    <source>
        <dbReference type="Proteomes" id="UP000537260"/>
    </source>
</evidence>
<protein>
    <submittedName>
        <fullName evidence="1">Uncharacterized protein</fullName>
    </submittedName>
</protein>